<accession>A0A6M4JB72</accession>
<dbReference type="NCBIfam" id="NF047353">
    <property type="entry name" value="tube_lmo2291"/>
    <property type="match status" value="1"/>
</dbReference>
<dbReference type="Proteomes" id="UP000500686">
    <property type="component" value="Chromosome"/>
</dbReference>
<evidence type="ECO:0000313" key="1">
    <source>
        <dbReference type="EMBL" id="QJR43635.1"/>
    </source>
</evidence>
<dbReference type="EMBL" id="CP053096">
    <property type="protein sequence ID" value="QJR43635.1"/>
    <property type="molecule type" value="Genomic_DNA"/>
</dbReference>
<organism evidence="1 2">
    <name type="scientific">Mycoplasma miroungigenitalium</name>
    <dbReference type="NCBI Taxonomy" id="754515"/>
    <lineage>
        <taxon>Bacteria</taxon>
        <taxon>Bacillati</taxon>
        <taxon>Mycoplasmatota</taxon>
        <taxon>Mollicutes</taxon>
        <taxon>Mycoplasmataceae</taxon>
        <taxon>Mycoplasma</taxon>
    </lineage>
</organism>
<name>A0A6M4JB72_9MOLU</name>
<keyword evidence="2" id="KW-1185">Reference proteome</keyword>
<evidence type="ECO:0000313" key="2">
    <source>
        <dbReference type="Proteomes" id="UP000500686"/>
    </source>
</evidence>
<proteinExistence type="predicted"/>
<protein>
    <submittedName>
        <fullName evidence="1">Uncharacterized protein</fullName>
    </submittedName>
</protein>
<reference evidence="1 2" key="1">
    <citation type="submission" date="2020-05" db="EMBL/GenBank/DDBJ databases">
        <title>Novel Mycoplasma species detected in Mirounga angustirostris (northern elephant seal) from the USA.</title>
        <authorList>
            <person name="Volokhov D.V."/>
        </authorList>
    </citation>
    <scope>NUCLEOTIDE SEQUENCE [LARGE SCALE GENOMIC DNA]</scope>
    <source>
        <strain evidence="1 2">Mirounga ES2806-GEN</strain>
    </source>
</reference>
<sequence>MFKTNNQTTLSIATIPTGNSDSDKNFQVIKYITELKHNYSTKKEDRVYFHNKGQSTSITTGGSHSLSVNFDYNDEEEAHRYLLSLLLGDATSVNNQFIKITLKNISRQIGQHVEISGKATINFKNHAPSGGADGLLKFELDILPQDDAWVVEDIAD</sequence>
<dbReference type="RefSeq" id="WP_171111588.1">
    <property type="nucleotide sequence ID" value="NZ_CP053096.1"/>
</dbReference>
<gene>
    <name evidence="1" type="ORF">HLA87_02450</name>
</gene>
<dbReference type="AlphaFoldDB" id="A0A6M4JB72"/>
<dbReference type="KEGG" id="mmir:HLA87_02450"/>